<comment type="caution">
    <text evidence="2">The sequence shown here is derived from an EMBL/GenBank/DDBJ whole genome shotgun (WGS) entry which is preliminary data.</text>
</comment>
<keyword evidence="3" id="KW-1185">Reference proteome</keyword>
<protein>
    <submittedName>
        <fullName evidence="2">Uncharacterized protein</fullName>
    </submittedName>
</protein>
<evidence type="ECO:0000256" key="1">
    <source>
        <dbReference type="SAM" id="MobiDB-lite"/>
    </source>
</evidence>
<evidence type="ECO:0000313" key="2">
    <source>
        <dbReference type="EMBL" id="KAK6622167.1"/>
    </source>
</evidence>
<gene>
    <name evidence="2" type="ORF">RUM44_001974</name>
</gene>
<reference evidence="2 3" key="1">
    <citation type="submission" date="2023-09" db="EMBL/GenBank/DDBJ databases">
        <title>Genomes of two closely related lineages of the louse Polyplax serrata with different host specificities.</title>
        <authorList>
            <person name="Martinu J."/>
            <person name="Tarabai H."/>
            <person name="Stefka J."/>
            <person name="Hypsa V."/>
        </authorList>
    </citation>
    <scope>NUCLEOTIDE SEQUENCE [LARGE SCALE GENOMIC DNA]</scope>
    <source>
        <strain evidence="2">98ZLc_SE</strain>
    </source>
</reference>
<evidence type="ECO:0000313" key="3">
    <source>
        <dbReference type="Proteomes" id="UP001359485"/>
    </source>
</evidence>
<feature type="region of interest" description="Disordered" evidence="1">
    <location>
        <begin position="1"/>
        <end position="22"/>
    </location>
</feature>
<organism evidence="2 3">
    <name type="scientific">Polyplax serrata</name>
    <name type="common">Common mouse louse</name>
    <dbReference type="NCBI Taxonomy" id="468196"/>
    <lineage>
        <taxon>Eukaryota</taxon>
        <taxon>Metazoa</taxon>
        <taxon>Ecdysozoa</taxon>
        <taxon>Arthropoda</taxon>
        <taxon>Hexapoda</taxon>
        <taxon>Insecta</taxon>
        <taxon>Pterygota</taxon>
        <taxon>Neoptera</taxon>
        <taxon>Paraneoptera</taxon>
        <taxon>Psocodea</taxon>
        <taxon>Troctomorpha</taxon>
        <taxon>Phthiraptera</taxon>
        <taxon>Anoplura</taxon>
        <taxon>Polyplacidae</taxon>
        <taxon>Polyplax</taxon>
    </lineage>
</organism>
<dbReference type="Proteomes" id="UP001359485">
    <property type="component" value="Unassembled WGS sequence"/>
</dbReference>
<feature type="compositionally biased region" description="Basic residues" evidence="1">
    <location>
        <begin position="1"/>
        <end position="16"/>
    </location>
</feature>
<proteinExistence type="predicted"/>
<dbReference type="EMBL" id="JAWJWF010000047">
    <property type="protein sequence ID" value="KAK6622167.1"/>
    <property type="molecule type" value="Genomic_DNA"/>
</dbReference>
<accession>A0ABR1ALK7</accession>
<name>A0ABR1ALK7_POLSC</name>
<sequence length="178" mass="20226">MGKRRRVQVGKRKRKKIEMDESQQSWKVELEARVSSIHLKTFSSGNLSLSPGASRYHGQKPALSPRAVTCTVAERSVRLGKLTTSTEVVPKEEIVKGEQVEESRRNEARKLINGKSNCLLSSHDSEEEKPNRRKFTWKSFSVRRGRHMRLKVFSASFDSRIDNGYVCNATEFAAMSPT</sequence>